<comment type="caution">
    <text evidence="1">The sequence shown here is derived from an EMBL/GenBank/DDBJ whole genome shotgun (WGS) entry which is preliminary data.</text>
</comment>
<name>A0A4C1U5B7_EUMVA</name>
<dbReference type="OrthoDB" id="415068at2759"/>
<protein>
    <recommendedName>
        <fullName evidence="3">Reverse transcriptase domain-containing protein</fullName>
    </recommendedName>
</protein>
<dbReference type="Proteomes" id="UP000299102">
    <property type="component" value="Unassembled WGS sequence"/>
</dbReference>
<evidence type="ECO:0000313" key="2">
    <source>
        <dbReference type="Proteomes" id="UP000299102"/>
    </source>
</evidence>
<accession>A0A4C1U5B7</accession>
<keyword evidence="2" id="KW-1185">Reference proteome</keyword>
<evidence type="ECO:0000313" key="1">
    <source>
        <dbReference type="EMBL" id="GBP21450.1"/>
    </source>
</evidence>
<proteinExistence type="predicted"/>
<dbReference type="EMBL" id="BGZK01000129">
    <property type="protein sequence ID" value="GBP21450.1"/>
    <property type="molecule type" value="Genomic_DNA"/>
</dbReference>
<organism evidence="1 2">
    <name type="scientific">Eumeta variegata</name>
    <name type="common">Bagworm moth</name>
    <name type="synonym">Eumeta japonica</name>
    <dbReference type="NCBI Taxonomy" id="151549"/>
    <lineage>
        <taxon>Eukaryota</taxon>
        <taxon>Metazoa</taxon>
        <taxon>Ecdysozoa</taxon>
        <taxon>Arthropoda</taxon>
        <taxon>Hexapoda</taxon>
        <taxon>Insecta</taxon>
        <taxon>Pterygota</taxon>
        <taxon>Neoptera</taxon>
        <taxon>Endopterygota</taxon>
        <taxon>Lepidoptera</taxon>
        <taxon>Glossata</taxon>
        <taxon>Ditrysia</taxon>
        <taxon>Tineoidea</taxon>
        <taxon>Psychidae</taxon>
        <taxon>Oiketicinae</taxon>
        <taxon>Eumeta</taxon>
    </lineage>
</organism>
<sequence>MKSVKALSVGLVLGPVLYNIFILDFPISNNVTVATYADDIAYLPLSKDSLVAKKRILSSQNGVLRAIVDAPWFTKSNETHEYLNMPTLYEIQRHRGIMNRLMRHPKPTCS</sequence>
<dbReference type="AlphaFoldDB" id="A0A4C1U5B7"/>
<reference evidence="1 2" key="1">
    <citation type="journal article" date="2019" name="Commun. Biol.">
        <title>The bagworm genome reveals a unique fibroin gene that provides high tensile strength.</title>
        <authorList>
            <person name="Kono N."/>
            <person name="Nakamura H."/>
            <person name="Ohtoshi R."/>
            <person name="Tomita M."/>
            <person name="Numata K."/>
            <person name="Arakawa K."/>
        </authorList>
    </citation>
    <scope>NUCLEOTIDE SEQUENCE [LARGE SCALE GENOMIC DNA]</scope>
</reference>
<gene>
    <name evidence="1" type="ORF">EVAR_12051_1</name>
</gene>
<evidence type="ECO:0008006" key="3">
    <source>
        <dbReference type="Google" id="ProtNLM"/>
    </source>
</evidence>